<gene>
    <name evidence="1" type="ORF">D6T64_04835</name>
</gene>
<comment type="caution">
    <text evidence="1">The sequence shown here is derived from an EMBL/GenBank/DDBJ whole genome shotgun (WGS) entry which is preliminary data.</text>
</comment>
<protein>
    <recommendedName>
        <fullName evidence="3">DUF3562 domain-containing protein</fullName>
    </recommendedName>
</protein>
<reference evidence="1 2" key="1">
    <citation type="submission" date="2018-09" db="EMBL/GenBank/DDBJ databases">
        <title>Novel species of Cryobacterium.</title>
        <authorList>
            <person name="Liu Q."/>
            <person name="Xin Y.-H."/>
        </authorList>
    </citation>
    <scope>NUCLEOTIDE SEQUENCE [LARGE SCALE GENOMIC DNA]</scope>
    <source>
        <strain evidence="1 2">Hh39</strain>
    </source>
</reference>
<evidence type="ECO:0000313" key="1">
    <source>
        <dbReference type="EMBL" id="RJT90124.1"/>
    </source>
</evidence>
<dbReference type="Gene3D" id="1.10.8.1060">
    <property type="entry name" value="Corynebacterium glutamicum thioredoxin-dependent arsenate reductase, N-terminal domain"/>
    <property type="match status" value="1"/>
</dbReference>
<dbReference type="AlphaFoldDB" id="A0A3A5MY81"/>
<sequence length="74" mass="8249">MAKVIARLRKKFPQVSPETVEQIVRQEHRALDGRPVRDFIAVLVEHEARQRLRAMSVPVQAAVPGSVPRAANGI</sequence>
<dbReference type="EMBL" id="QZVS01000064">
    <property type="protein sequence ID" value="RJT90124.1"/>
    <property type="molecule type" value="Genomic_DNA"/>
</dbReference>
<keyword evidence="2" id="KW-1185">Reference proteome</keyword>
<organism evidence="1 2">
    <name type="scientific">Cryobacterium melibiosiphilum</name>
    <dbReference type="NCBI Taxonomy" id="995039"/>
    <lineage>
        <taxon>Bacteria</taxon>
        <taxon>Bacillati</taxon>
        <taxon>Actinomycetota</taxon>
        <taxon>Actinomycetes</taxon>
        <taxon>Micrococcales</taxon>
        <taxon>Microbacteriaceae</taxon>
        <taxon>Cryobacterium</taxon>
    </lineage>
</organism>
<dbReference type="NCBIfam" id="NF046112">
    <property type="entry name" value="MSMEG_6209_Nter"/>
    <property type="match status" value="1"/>
</dbReference>
<evidence type="ECO:0000313" key="2">
    <source>
        <dbReference type="Proteomes" id="UP000272015"/>
    </source>
</evidence>
<dbReference type="Proteomes" id="UP000272015">
    <property type="component" value="Unassembled WGS sequence"/>
</dbReference>
<accession>A0A3A5MY81</accession>
<proteinExistence type="predicted"/>
<name>A0A3A5MY81_9MICO</name>
<evidence type="ECO:0008006" key="3">
    <source>
        <dbReference type="Google" id="ProtNLM"/>
    </source>
</evidence>